<keyword evidence="5 9" id="KW-0378">Hydrolase</keyword>
<reference evidence="14" key="1">
    <citation type="submission" date="2023-06" db="EMBL/GenBank/DDBJ databases">
        <authorList>
            <person name="Zeman M."/>
            <person name="Kubasova T."/>
            <person name="Jahodarova E."/>
            <person name="Nykrynova M."/>
            <person name="Rychlik I."/>
        </authorList>
    </citation>
    <scope>NUCLEOTIDE SEQUENCE</scope>
    <source>
        <strain evidence="14">ET15</strain>
        <strain evidence="13">ET37</strain>
    </source>
</reference>
<keyword evidence="6 9" id="KW-0694">RNA-binding</keyword>
<evidence type="ECO:0000256" key="10">
    <source>
        <dbReference type="NCBIfam" id="TIGR03319"/>
    </source>
</evidence>
<evidence type="ECO:0000256" key="2">
    <source>
        <dbReference type="ARBA" id="ARBA00022692"/>
    </source>
</evidence>
<dbReference type="EMBL" id="JAUEIE010000007">
    <property type="protein sequence ID" value="MDN0022959.1"/>
    <property type="molecule type" value="Genomic_DNA"/>
</dbReference>
<dbReference type="GO" id="GO:0005886">
    <property type="term" value="C:plasma membrane"/>
    <property type="evidence" value="ECO:0007669"/>
    <property type="project" value="UniProtKB-SubCell"/>
</dbReference>
<proteinExistence type="inferred from homology"/>
<keyword evidence="8 9" id="KW-0472">Membrane</keyword>
<dbReference type="PANTHER" id="PTHR12826:SF15">
    <property type="entry name" value="RIBONUCLEASE Y"/>
    <property type="match status" value="1"/>
</dbReference>
<dbReference type="GO" id="GO:0003723">
    <property type="term" value="F:RNA binding"/>
    <property type="evidence" value="ECO:0007669"/>
    <property type="project" value="UniProtKB-UniRule"/>
</dbReference>
<dbReference type="InterPro" id="IPR036612">
    <property type="entry name" value="KH_dom_type_1_sf"/>
</dbReference>
<feature type="transmembrane region" description="Helical" evidence="9">
    <location>
        <begin position="6"/>
        <end position="29"/>
    </location>
</feature>
<dbReference type="Gene3D" id="3.30.1370.10">
    <property type="entry name" value="K Homology domain, type 1"/>
    <property type="match status" value="1"/>
</dbReference>
<reference evidence="14" key="2">
    <citation type="submission" date="2023-08" db="EMBL/GenBank/DDBJ databases">
        <title>Identification and characterization of horizontal gene transfer across gut microbiota members of farm animals based on homology search.</title>
        <authorList>
            <person name="Schwarzerova J."/>
            <person name="Nykrynova M."/>
            <person name="Jureckova K."/>
            <person name="Cejkova D."/>
            <person name="Rychlik I."/>
        </authorList>
    </citation>
    <scope>NUCLEOTIDE SEQUENCE</scope>
    <source>
        <strain evidence="14">ET15</strain>
        <strain evidence="13">ET37</strain>
    </source>
</reference>
<evidence type="ECO:0000313" key="15">
    <source>
        <dbReference type="Proteomes" id="UP001167831"/>
    </source>
</evidence>
<keyword evidence="4 9" id="KW-0255">Endonuclease</keyword>
<dbReference type="InterPro" id="IPR006675">
    <property type="entry name" value="HDIG_dom"/>
</dbReference>
<comment type="subcellular location">
    <subcellularLocation>
        <location evidence="9">Cell membrane</location>
        <topology evidence="9">Single-pass membrane protein</topology>
    </subcellularLocation>
</comment>
<dbReference type="RefSeq" id="WP_021994432.1">
    <property type="nucleotide sequence ID" value="NZ_CALUKV010000005.1"/>
</dbReference>
<dbReference type="PROSITE" id="PS51831">
    <property type="entry name" value="HD"/>
    <property type="match status" value="1"/>
</dbReference>
<accession>A0AAW7JIQ7</accession>
<dbReference type="SUPFAM" id="SSF54791">
    <property type="entry name" value="Eukaryotic type KH-domain (KH-domain type I)"/>
    <property type="match status" value="1"/>
</dbReference>
<dbReference type="Pfam" id="PF00013">
    <property type="entry name" value="KH_1"/>
    <property type="match status" value="1"/>
</dbReference>
<keyword evidence="1 9" id="KW-1003">Cell membrane</keyword>
<evidence type="ECO:0000256" key="8">
    <source>
        <dbReference type="ARBA" id="ARBA00023136"/>
    </source>
</evidence>
<evidence type="ECO:0000313" key="16">
    <source>
        <dbReference type="Proteomes" id="UP001168478"/>
    </source>
</evidence>
<dbReference type="InterPro" id="IPR006674">
    <property type="entry name" value="HD_domain"/>
</dbReference>
<evidence type="ECO:0000313" key="13">
    <source>
        <dbReference type="EMBL" id="MDN0022959.1"/>
    </source>
</evidence>
<organism evidence="14 16">
    <name type="scientific">Leyella lascolaii</name>
    <dbReference type="NCBI Taxonomy" id="1776379"/>
    <lineage>
        <taxon>Bacteria</taxon>
        <taxon>Pseudomonadati</taxon>
        <taxon>Bacteroidota</taxon>
        <taxon>Bacteroidia</taxon>
        <taxon>Bacteroidales</taxon>
        <taxon>Prevotellaceae</taxon>
        <taxon>Leyella</taxon>
    </lineage>
</organism>
<feature type="domain" description="HD" evidence="12">
    <location>
        <begin position="329"/>
        <end position="422"/>
    </location>
</feature>
<keyword evidence="7 9" id="KW-1133">Transmembrane helix</keyword>
<dbReference type="CDD" id="cd00077">
    <property type="entry name" value="HDc"/>
    <property type="match status" value="1"/>
</dbReference>
<dbReference type="Proteomes" id="UP001167831">
    <property type="component" value="Unassembled WGS sequence"/>
</dbReference>
<dbReference type="SMART" id="SM00471">
    <property type="entry name" value="HDc"/>
    <property type="match status" value="1"/>
</dbReference>
<dbReference type="CDD" id="cd22431">
    <property type="entry name" value="KH-I_RNaseY"/>
    <property type="match status" value="1"/>
</dbReference>
<dbReference type="InterPro" id="IPR004087">
    <property type="entry name" value="KH_dom"/>
</dbReference>
<dbReference type="AlphaFoldDB" id="A0AAW7JIQ7"/>
<evidence type="ECO:0000259" key="12">
    <source>
        <dbReference type="PROSITE" id="PS51831"/>
    </source>
</evidence>
<keyword evidence="11" id="KW-0175">Coiled coil</keyword>
<protein>
    <recommendedName>
        <fullName evidence="9 10">Ribonuclease Y</fullName>
        <shortName evidence="9">RNase Y</shortName>
        <ecNumber evidence="9 10">3.1.-.-</ecNumber>
    </recommendedName>
</protein>
<sequence>MTGIGIIITAAVALIIGGVAGYAIFRYVIKGKYNEMIDAANKEAEVIKEKKLLEVKEKFLNKKSELEKEVQVRNQKIQQNENRLKQREISLNQRQEELGRRKQEIEQMQLRLDNENKLLGIKQEELEKMQIKEREKLEELSGLSAEEAKNRLVESLKDEARMDAASYVNEIMDEAKLNANTQAKKIVIQTIQRVATETAIENSVSVFHIDNDEVKGRIIGREGRNIRALEAATGVEIVVDDTPEAIVISAFDPVRREICRLALHQLVADGRIHPARIEEVVAKVKKQLDNEIIETGKRTAIDLGIHGLHPELIRIVGKMKYRSSYGQNLLQHARETANLCAVMASELGLNPKKAKRAGLLHDIGKVPDEESELPHALYGAKIAEKYKEKPDICNAIGAHHDEMEMNTLLAPIVQVCDAISGARPGARREIVEAYIKRLNDLEAIAMSYPGVTKTYAIQAGRELRVIVGADKMSDKETENLSSEIATKIQSEMTYPGQVKITVIRETRSVAYAK</sequence>
<comment type="caution">
    <text evidence="14">The sequence shown here is derived from an EMBL/GenBank/DDBJ whole genome shotgun (WGS) entry which is preliminary data.</text>
</comment>
<keyword evidence="15" id="KW-1185">Reference proteome</keyword>
<dbReference type="Gene3D" id="1.10.3210.10">
    <property type="entry name" value="Hypothetical protein af1432"/>
    <property type="match status" value="1"/>
</dbReference>
<dbReference type="NCBIfam" id="TIGR03319">
    <property type="entry name" value="RNase_Y"/>
    <property type="match status" value="1"/>
</dbReference>
<dbReference type="Proteomes" id="UP001168478">
    <property type="component" value="Unassembled WGS sequence"/>
</dbReference>
<gene>
    <name evidence="9 14" type="primary">rny</name>
    <name evidence="13" type="ORF">QVN81_08000</name>
    <name evidence="14" type="ORF">QVN84_07385</name>
</gene>
<name>A0AAW7JIQ7_9BACT</name>
<dbReference type="PROSITE" id="PS50084">
    <property type="entry name" value="KH_TYPE_1"/>
    <property type="match status" value="1"/>
</dbReference>
<keyword evidence="2 9" id="KW-0812">Transmembrane</keyword>
<evidence type="ECO:0000256" key="5">
    <source>
        <dbReference type="ARBA" id="ARBA00022801"/>
    </source>
</evidence>
<dbReference type="Pfam" id="PF01966">
    <property type="entry name" value="HD"/>
    <property type="match status" value="1"/>
</dbReference>
<dbReference type="GO" id="GO:0016787">
    <property type="term" value="F:hydrolase activity"/>
    <property type="evidence" value="ECO:0007669"/>
    <property type="project" value="UniProtKB-KW"/>
</dbReference>
<dbReference type="SUPFAM" id="SSF109604">
    <property type="entry name" value="HD-domain/PDEase-like"/>
    <property type="match status" value="1"/>
</dbReference>
<evidence type="ECO:0000256" key="3">
    <source>
        <dbReference type="ARBA" id="ARBA00022722"/>
    </source>
</evidence>
<dbReference type="SMART" id="SM00322">
    <property type="entry name" value="KH"/>
    <property type="match status" value="1"/>
</dbReference>
<evidence type="ECO:0000313" key="14">
    <source>
        <dbReference type="EMBL" id="MDN0025337.1"/>
    </source>
</evidence>
<dbReference type="Pfam" id="PF12072">
    <property type="entry name" value="RNase_Y_N"/>
    <property type="match status" value="1"/>
</dbReference>
<dbReference type="FunFam" id="1.10.3210.10:FF:000013">
    <property type="entry name" value="Ribonuclease Y"/>
    <property type="match status" value="1"/>
</dbReference>
<comment type="function">
    <text evidence="9">Endoribonuclease that initiates mRNA decay.</text>
</comment>
<evidence type="ECO:0000256" key="4">
    <source>
        <dbReference type="ARBA" id="ARBA00022759"/>
    </source>
</evidence>
<dbReference type="InterPro" id="IPR022711">
    <property type="entry name" value="RNase_Y_N"/>
</dbReference>
<evidence type="ECO:0000256" key="9">
    <source>
        <dbReference type="HAMAP-Rule" id="MF_00335"/>
    </source>
</evidence>
<evidence type="ECO:0000256" key="6">
    <source>
        <dbReference type="ARBA" id="ARBA00022884"/>
    </source>
</evidence>
<dbReference type="EC" id="3.1.-.-" evidence="9 10"/>
<dbReference type="NCBIfam" id="TIGR00277">
    <property type="entry name" value="HDIG"/>
    <property type="match status" value="1"/>
</dbReference>
<dbReference type="InterPro" id="IPR003607">
    <property type="entry name" value="HD/PDEase_dom"/>
</dbReference>
<dbReference type="PANTHER" id="PTHR12826">
    <property type="entry name" value="RIBONUCLEASE Y"/>
    <property type="match status" value="1"/>
</dbReference>
<dbReference type="GO" id="GO:0004521">
    <property type="term" value="F:RNA endonuclease activity"/>
    <property type="evidence" value="ECO:0007669"/>
    <property type="project" value="UniProtKB-UniRule"/>
</dbReference>
<dbReference type="GO" id="GO:0006402">
    <property type="term" value="P:mRNA catabolic process"/>
    <property type="evidence" value="ECO:0007669"/>
    <property type="project" value="UniProtKB-UniRule"/>
</dbReference>
<evidence type="ECO:0000256" key="7">
    <source>
        <dbReference type="ARBA" id="ARBA00022989"/>
    </source>
</evidence>
<dbReference type="InterPro" id="IPR004088">
    <property type="entry name" value="KH_dom_type_1"/>
</dbReference>
<evidence type="ECO:0000256" key="11">
    <source>
        <dbReference type="SAM" id="Coils"/>
    </source>
</evidence>
<feature type="coiled-coil region" evidence="11">
    <location>
        <begin position="30"/>
        <end position="146"/>
    </location>
</feature>
<dbReference type="EMBL" id="JAUEIF010000005">
    <property type="protein sequence ID" value="MDN0025337.1"/>
    <property type="molecule type" value="Genomic_DNA"/>
</dbReference>
<evidence type="ECO:0000256" key="1">
    <source>
        <dbReference type="ARBA" id="ARBA00022475"/>
    </source>
</evidence>
<keyword evidence="3 9" id="KW-0540">Nuclease</keyword>
<comment type="similarity">
    <text evidence="9">Belongs to the RNase Y family.</text>
</comment>
<dbReference type="HAMAP" id="MF_00335">
    <property type="entry name" value="RNase_Y"/>
    <property type="match status" value="1"/>
</dbReference>
<dbReference type="InterPro" id="IPR017705">
    <property type="entry name" value="Ribonuclease_Y"/>
</dbReference>